<dbReference type="GO" id="GO:0015375">
    <property type="term" value="F:glycine:sodium symporter activity"/>
    <property type="evidence" value="ECO:0007669"/>
    <property type="project" value="TreeGrafter"/>
</dbReference>
<keyword evidence="5 6" id="KW-0472">Membrane</keyword>
<comment type="subcellular location">
    <subcellularLocation>
        <location evidence="1">Membrane</location>
        <topology evidence="1">Multi-pass membrane protein</topology>
    </subcellularLocation>
</comment>
<keyword evidence="4 6" id="KW-1133">Transmembrane helix</keyword>
<evidence type="ECO:0000256" key="3">
    <source>
        <dbReference type="ARBA" id="ARBA00022692"/>
    </source>
</evidence>
<dbReference type="EnsemblMetazoa" id="XM_038189352.1">
    <property type="protein sequence ID" value="XP_038045280.1"/>
    <property type="gene ID" value="LOC119719883"/>
</dbReference>
<feature type="transmembrane region" description="Helical" evidence="6">
    <location>
        <begin position="48"/>
        <end position="66"/>
    </location>
</feature>
<dbReference type="PANTHER" id="PTHR11616:SF240">
    <property type="entry name" value="BLOATED TUBULES, ISOFORM B-RELATED"/>
    <property type="match status" value="1"/>
</dbReference>
<dbReference type="GO" id="GO:0005886">
    <property type="term" value="C:plasma membrane"/>
    <property type="evidence" value="ECO:0007669"/>
    <property type="project" value="TreeGrafter"/>
</dbReference>
<dbReference type="AlphaFoldDB" id="A0A913Z3J6"/>
<evidence type="ECO:0000256" key="1">
    <source>
        <dbReference type="ARBA" id="ARBA00004141"/>
    </source>
</evidence>
<organism evidence="7 8">
    <name type="scientific">Patiria miniata</name>
    <name type="common">Bat star</name>
    <name type="synonym">Asterina miniata</name>
    <dbReference type="NCBI Taxonomy" id="46514"/>
    <lineage>
        <taxon>Eukaryota</taxon>
        <taxon>Metazoa</taxon>
        <taxon>Echinodermata</taxon>
        <taxon>Eleutherozoa</taxon>
        <taxon>Asterozoa</taxon>
        <taxon>Asteroidea</taxon>
        <taxon>Valvatacea</taxon>
        <taxon>Valvatida</taxon>
        <taxon>Asterinidae</taxon>
        <taxon>Patiria</taxon>
    </lineage>
</organism>
<dbReference type="SUPFAM" id="SSF161070">
    <property type="entry name" value="SNF-like"/>
    <property type="match status" value="1"/>
</dbReference>
<keyword evidence="3 6" id="KW-0812">Transmembrane</keyword>
<evidence type="ECO:0000256" key="2">
    <source>
        <dbReference type="ARBA" id="ARBA00022448"/>
    </source>
</evidence>
<dbReference type="GeneID" id="119719883"/>
<evidence type="ECO:0000256" key="4">
    <source>
        <dbReference type="ARBA" id="ARBA00022989"/>
    </source>
</evidence>
<dbReference type="RefSeq" id="XP_038045280.1">
    <property type="nucleotide sequence ID" value="XM_038189352.1"/>
</dbReference>
<keyword evidence="8" id="KW-1185">Reference proteome</keyword>
<dbReference type="InterPro" id="IPR037272">
    <property type="entry name" value="SNS_sf"/>
</dbReference>
<proteinExistence type="predicted"/>
<dbReference type="PROSITE" id="PS50267">
    <property type="entry name" value="NA_NEUROTRAN_SYMP_3"/>
    <property type="match status" value="1"/>
</dbReference>
<dbReference type="InterPro" id="IPR000175">
    <property type="entry name" value="Na/ntran_symport"/>
</dbReference>
<evidence type="ECO:0000313" key="7">
    <source>
        <dbReference type="EnsemblMetazoa" id="XP_038045280.1"/>
    </source>
</evidence>
<dbReference type="PANTHER" id="PTHR11616">
    <property type="entry name" value="SODIUM/CHLORIDE DEPENDENT TRANSPORTER"/>
    <property type="match status" value="1"/>
</dbReference>
<sequence length="94" mass="10981">MKRPLISQKKNVARSGGPRRSFFLLVWAKRSAWEMCGVFLTSASRMEVVVYFTALFPYVCLFVLLIRGVTLPGYQKGIVFFFRPKWESLMIPKW</sequence>
<name>A0A913Z3J6_PATMI</name>
<dbReference type="Proteomes" id="UP000887568">
    <property type="component" value="Unplaced"/>
</dbReference>
<dbReference type="OrthoDB" id="6581954at2759"/>
<evidence type="ECO:0000256" key="6">
    <source>
        <dbReference type="SAM" id="Phobius"/>
    </source>
</evidence>
<accession>A0A913Z3J6</accession>
<protein>
    <submittedName>
        <fullName evidence="7">Uncharacterized protein</fullName>
    </submittedName>
</protein>
<keyword evidence="2" id="KW-0813">Transport</keyword>
<dbReference type="Pfam" id="PF00209">
    <property type="entry name" value="SNF"/>
    <property type="match status" value="1"/>
</dbReference>
<evidence type="ECO:0000313" key="8">
    <source>
        <dbReference type="Proteomes" id="UP000887568"/>
    </source>
</evidence>
<evidence type="ECO:0000256" key="5">
    <source>
        <dbReference type="ARBA" id="ARBA00023136"/>
    </source>
</evidence>
<reference evidence="7" key="1">
    <citation type="submission" date="2022-11" db="UniProtKB">
        <authorList>
            <consortium name="EnsemblMetazoa"/>
        </authorList>
    </citation>
    <scope>IDENTIFICATION</scope>
</reference>